<keyword evidence="1" id="KW-0067">ATP-binding</keyword>
<dbReference type="Proteomes" id="UP000317369">
    <property type="component" value="Chromosome"/>
</dbReference>
<dbReference type="GO" id="GO:0046872">
    <property type="term" value="F:metal ion binding"/>
    <property type="evidence" value="ECO:0007669"/>
    <property type="project" value="InterPro"/>
</dbReference>
<evidence type="ECO:0000259" key="2">
    <source>
        <dbReference type="PROSITE" id="PS50975"/>
    </source>
</evidence>
<dbReference type="GO" id="GO:0005524">
    <property type="term" value="F:ATP binding"/>
    <property type="evidence" value="ECO:0007669"/>
    <property type="project" value="UniProtKB-UniRule"/>
</dbReference>
<dbReference type="Gene3D" id="3.30.470.20">
    <property type="entry name" value="ATP-grasp fold, B domain"/>
    <property type="match status" value="1"/>
</dbReference>
<dbReference type="KEGG" id="pcor:KS4_28560"/>
<dbReference type="RefSeq" id="WP_145079112.1">
    <property type="nucleotide sequence ID" value="NZ_CP036425.1"/>
</dbReference>
<evidence type="ECO:0000256" key="1">
    <source>
        <dbReference type="PROSITE-ProRule" id="PRU00409"/>
    </source>
</evidence>
<keyword evidence="1" id="KW-0547">Nucleotide-binding</keyword>
<feature type="domain" description="ATP-grasp" evidence="2">
    <location>
        <begin position="223"/>
        <end position="293"/>
    </location>
</feature>
<dbReference type="SUPFAM" id="SSF56059">
    <property type="entry name" value="Glutathione synthetase ATP-binding domain-like"/>
    <property type="match status" value="1"/>
</dbReference>
<dbReference type="AlphaFoldDB" id="A0A517YX29"/>
<evidence type="ECO:0000313" key="3">
    <source>
        <dbReference type="EMBL" id="QDU34781.1"/>
    </source>
</evidence>
<dbReference type="InterPro" id="IPR003806">
    <property type="entry name" value="ATP-grasp_PylC-type"/>
</dbReference>
<gene>
    <name evidence="3" type="ORF">KS4_28560</name>
</gene>
<dbReference type="PROSITE" id="PS50975">
    <property type="entry name" value="ATP_GRASP"/>
    <property type="match status" value="1"/>
</dbReference>
<dbReference type="Pfam" id="PF02655">
    <property type="entry name" value="ATP-grasp_3"/>
    <property type="match status" value="1"/>
</dbReference>
<reference evidence="3 4" key="1">
    <citation type="submission" date="2019-02" db="EMBL/GenBank/DDBJ databases">
        <title>Deep-cultivation of Planctomycetes and their phenomic and genomic characterization uncovers novel biology.</title>
        <authorList>
            <person name="Wiegand S."/>
            <person name="Jogler M."/>
            <person name="Boedeker C."/>
            <person name="Pinto D."/>
            <person name="Vollmers J."/>
            <person name="Rivas-Marin E."/>
            <person name="Kohn T."/>
            <person name="Peeters S.H."/>
            <person name="Heuer A."/>
            <person name="Rast P."/>
            <person name="Oberbeckmann S."/>
            <person name="Bunk B."/>
            <person name="Jeske O."/>
            <person name="Meyerdierks A."/>
            <person name="Storesund J.E."/>
            <person name="Kallscheuer N."/>
            <person name="Luecker S."/>
            <person name="Lage O.M."/>
            <person name="Pohl T."/>
            <person name="Merkel B.J."/>
            <person name="Hornburger P."/>
            <person name="Mueller R.-W."/>
            <person name="Bruemmer F."/>
            <person name="Labrenz M."/>
            <person name="Spormann A.M."/>
            <person name="Op den Camp H."/>
            <person name="Overmann J."/>
            <person name="Amann R."/>
            <person name="Jetten M.S.M."/>
            <person name="Mascher T."/>
            <person name="Medema M.H."/>
            <person name="Devos D.P."/>
            <person name="Kaster A.-K."/>
            <person name="Ovreas L."/>
            <person name="Rohde M."/>
            <person name="Galperin M.Y."/>
            <person name="Jogler C."/>
        </authorList>
    </citation>
    <scope>NUCLEOTIDE SEQUENCE [LARGE SCALE GENOMIC DNA]</scope>
    <source>
        <strain evidence="3 4">KS4</strain>
    </source>
</reference>
<name>A0A517YX29_9BACT</name>
<protein>
    <submittedName>
        <fullName evidence="3">ATP-grasp domain protein</fullName>
    </submittedName>
</protein>
<keyword evidence="4" id="KW-1185">Reference proteome</keyword>
<proteinExistence type="predicted"/>
<evidence type="ECO:0000313" key="4">
    <source>
        <dbReference type="Proteomes" id="UP000317369"/>
    </source>
</evidence>
<dbReference type="OrthoDB" id="1804072at2"/>
<organism evidence="3 4">
    <name type="scientific">Poriferisphaera corsica</name>
    <dbReference type="NCBI Taxonomy" id="2528020"/>
    <lineage>
        <taxon>Bacteria</taxon>
        <taxon>Pseudomonadati</taxon>
        <taxon>Planctomycetota</taxon>
        <taxon>Phycisphaerae</taxon>
        <taxon>Phycisphaerales</taxon>
        <taxon>Phycisphaeraceae</taxon>
        <taxon>Poriferisphaera</taxon>
    </lineage>
</organism>
<dbReference type="InterPro" id="IPR011761">
    <property type="entry name" value="ATP-grasp"/>
</dbReference>
<dbReference type="EMBL" id="CP036425">
    <property type="protein sequence ID" value="QDU34781.1"/>
    <property type="molecule type" value="Genomic_DNA"/>
</dbReference>
<sequence>MSKPVLIVGVNGRAAAMSARKMGYEPWVVDCIGSRDLQRVAHTLHVLMRDYPSKLPGMVEKAPKSAAVMMSGDLENYPDIWEAITFGREVMGSSAAAVRSVRAAGSLSEVELAKGLKHCKIKTEGGLLQRIAVQVFGNWDRRKYLLKPMSGSGGMGIRFWEKGAPIGREYYLQEYVAGMPIGVMFRADGWSVQYVGACEMIVGDEAFGSDGFKYVGSIGEIDLSEEARAGVSQLAVAMTQRHDLRGVFGIDFVMDFSGKLRPLEINPRYTAGMEVLEMCTGQSVFDELSSSSKKRKEGEATHLKWGKALIRAKIDCEMPDLFGVLGERWIANVPNVGVRVSQGEPICSVFADGRTRDEVYDGLKEKAKKIYDAVLPIK</sequence>
<accession>A0A517YX29</accession>